<dbReference type="SUPFAM" id="SSF103473">
    <property type="entry name" value="MFS general substrate transporter"/>
    <property type="match status" value="1"/>
</dbReference>
<dbReference type="InterPro" id="IPR036259">
    <property type="entry name" value="MFS_trans_sf"/>
</dbReference>
<reference evidence="7 8" key="1">
    <citation type="journal article" date="2009" name="Stand. Genomic Sci.">
        <title>Complete genome sequence of Stackebrandtia nassauensis type strain (LLR-40K-21).</title>
        <authorList>
            <person name="Munk C."/>
            <person name="Lapidus A."/>
            <person name="Copeland A."/>
            <person name="Jando M."/>
            <person name="Mayilraj S."/>
            <person name="Glavina Del Rio T."/>
            <person name="Nolan M."/>
            <person name="Chen F."/>
            <person name="Lucas S."/>
            <person name="Tice H."/>
            <person name="Cheng J.F."/>
            <person name="Han C."/>
            <person name="Detter J.C."/>
            <person name="Bruce D."/>
            <person name="Goodwin L."/>
            <person name="Chain P."/>
            <person name="Pitluck S."/>
            <person name="Goker M."/>
            <person name="Ovchinikova G."/>
            <person name="Pati A."/>
            <person name="Ivanova N."/>
            <person name="Mavromatis K."/>
            <person name="Chen A."/>
            <person name="Palaniappan K."/>
            <person name="Land M."/>
            <person name="Hauser L."/>
            <person name="Chang Y.J."/>
            <person name="Jeffries C.D."/>
            <person name="Bristow J."/>
            <person name="Eisen J.A."/>
            <person name="Markowitz V."/>
            <person name="Hugenholtz P."/>
            <person name="Kyrpides N.C."/>
            <person name="Klenk H.P."/>
        </authorList>
    </citation>
    <scope>NUCLEOTIDE SEQUENCE [LARGE SCALE GENOMIC DNA]</scope>
    <source>
        <strain evidence="8">DSM 44728 / CIP 108903 / NRRL B-16338 / NBRC 102104 / LLR-40K-21</strain>
    </source>
</reference>
<dbReference type="Pfam" id="PF07690">
    <property type="entry name" value="MFS_1"/>
    <property type="match status" value="1"/>
</dbReference>
<feature type="transmembrane region" description="Helical" evidence="5">
    <location>
        <begin position="62"/>
        <end position="80"/>
    </location>
</feature>
<evidence type="ECO:0000256" key="4">
    <source>
        <dbReference type="ARBA" id="ARBA00023136"/>
    </source>
</evidence>
<feature type="domain" description="Major facilitator superfamily (MFS) profile" evidence="6">
    <location>
        <begin position="1"/>
        <end position="379"/>
    </location>
</feature>
<keyword evidence="4 5" id="KW-0472">Membrane</keyword>
<keyword evidence="8" id="KW-1185">Reference proteome</keyword>
<dbReference type="InterPro" id="IPR051788">
    <property type="entry name" value="MFS_Transporter"/>
</dbReference>
<dbReference type="Proteomes" id="UP000000844">
    <property type="component" value="Chromosome"/>
</dbReference>
<dbReference type="STRING" id="446470.Snas_5931"/>
<evidence type="ECO:0000313" key="8">
    <source>
        <dbReference type="Proteomes" id="UP000000844"/>
    </source>
</evidence>
<dbReference type="KEGG" id="sna:Snas_5931"/>
<dbReference type="AlphaFoldDB" id="D3Q029"/>
<protein>
    <submittedName>
        <fullName evidence="7">Major facilitator superfamily MFS_1</fullName>
    </submittedName>
</protein>
<dbReference type="GO" id="GO:0005886">
    <property type="term" value="C:plasma membrane"/>
    <property type="evidence" value="ECO:0007669"/>
    <property type="project" value="UniProtKB-SubCell"/>
</dbReference>
<evidence type="ECO:0000259" key="6">
    <source>
        <dbReference type="PROSITE" id="PS50850"/>
    </source>
</evidence>
<dbReference type="EMBL" id="CP001778">
    <property type="protein sequence ID" value="ADD45558.1"/>
    <property type="molecule type" value="Genomic_DNA"/>
</dbReference>
<feature type="transmembrane region" description="Helical" evidence="5">
    <location>
        <begin position="191"/>
        <end position="208"/>
    </location>
</feature>
<proteinExistence type="predicted"/>
<evidence type="ECO:0000313" key="7">
    <source>
        <dbReference type="EMBL" id="ADD45558.1"/>
    </source>
</evidence>
<feature type="transmembrane region" description="Helical" evidence="5">
    <location>
        <begin position="126"/>
        <end position="145"/>
    </location>
</feature>
<dbReference type="PANTHER" id="PTHR23514">
    <property type="entry name" value="BYPASS OF STOP CODON PROTEIN 6"/>
    <property type="match status" value="1"/>
</dbReference>
<feature type="transmembrane region" description="Helical" evidence="5">
    <location>
        <begin position="328"/>
        <end position="349"/>
    </location>
</feature>
<organism evidence="7 8">
    <name type="scientific">Stackebrandtia nassauensis (strain DSM 44728 / CIP 108903 / NRRL B-16338 / NBRC 102104 / LLR-40K-21)</name>
    <dbReference type="NCBI Taxonomy" id="446470"/>
    <lineage>
        <taxon>Bacteria</taxon>
        <taxon>Bacillati</taxon>
        <taxon>Actinomycetota</taxon>
        <taxon>Actinomycetes</taxon>
        <taxon>Glycomycetales</taxon>
        <taxon>Glycomycetaceae</taxon>
        <taxon>Stackebrandtia</taxon>
    </lineage>
</organism>
<sequence>MAGYYFLTGTGTALWGATLPATDARLDLGSGRLGTVLLVLGLGAAVAMPGAGWLADRWDRQRLLRLAALGSAVALAGPALAGSFGWLVAAAAVLGLAMGALNVALTLQVVHIERRFAVGVMSTMHGMWTLGAVLGGLVTTFALRAGADVRLFLGVAGIVLAVVFLVPGKLLGRFDTVAATETGPSGSGGPGFGLLLALGVIGAAAFLTEGAATDWAGIHVRRVLGAEPATASLVYTIFFAAMTVMRFAGDGLRGRLGPALTLRLACLTASAGYGLVLLAPATGSVRVATAAAGWVFAGAGMALVWPVVSSAMGAGAFSGRRLSTVTTISYTGGLIGPAVMGFIASASSLPTALTIPFVLAVAVAVIAPAVVTATIRGRRVDSGVSRSTYEQTA</sequence>
<keyword evidence="2 5" id="KW-0812">Transmembrane</keyword>
<name>D3Q029_STANL</name>
<dbReference type="PANTHER" id="PTHR23514:SF13">
    <property type="entry name" value="INNER MEMBRANE PROTEIN YBJJ"/>
    <property type="match status" value="1"/>
</dbReference>
<feature type="transmembrane region" description="Helical" evidence="5">
    <location>
        <begin position="151"/>
        <end position="171"/>
    </location>
</feature>
<dbReference type="Gene3D" id="1.20.1250.20">
    <property type="entry name" value="MFS general substrate transporter like domains"/>
    <property type="match status" value="2"/>
</dbReference>
<evidence type="ECO:0000256" key="3">
    <source>
        <dbReference type="ARBA" id="ARBA00022989"/>
    </source>
</evidence>
<dbReference type="HOGENOM" id="CLU_035309_1_0_11"/>
<dbReference type="PROSITE" id="PS50850">
    <property type="entry name" value="MFS"/>
    <property type="match status" value="1"/>
</dbReference>
<feature type="transmembrane region" description="Helical" evidence="5">
    <location>
        <begin position="260"/>
        <end position="281"/>
    </location>
</feature>
<evidence type="ECO:0000256" key="5">
    <source>
        <dbReference type="SAM" id="Phobius"/>
    </source>
</evidence>
<feature type="transmembrane region" description="Helical" evidence="5">
    <location>
        <begin position="355"/>
        <end position="375"/>
    </location>
</feature>
<dbReference type="InterPro" id="IPR020846">
    <property type="entry name" value="MFS_dom"/>
</dbReference>
<feature type="transmembrane region" description="Helical" evidence="5">
    <location>
        <begin position="287"/>
        <end position="308"/>
    </location>
</feature>
<evidence type="ECO:0000256" key="2">
    <source>
        <dbReference type="ARBA" id="ARBA00022692"/>
    </source>
</evidence>
<comment type="subcellular location">
    <subcellularLocation>
        <location evidence="1">Cell membrane</location>
        <topology evidence="1">Multi-pass membrane protein</topology>
    </subcellularLocation>
</comment>
<dbReference type="InterPro" id="IPR011701">
    <property type="entry name" value="MFS"/>
</dbReference>
<feature type="transmembrane region" description="Helical" evidence="5">
    <location>
        <begin position="228"/>
        <end position="248"/>
    </location>
</feature>
<dbReference type="OrthoDB" id="151222at2"/>
<keyword evidence="3 5" id="KW-1133">Transmembrane helix</keyword>
<gene>
    <name evidence="7" type="ordered locus">Snas_5931</name>
</gene>
<evidence type="ECO:0000256" key="1">
    <source>
        <dbReference type="ARBA" id="ARBA00004651"/>
    </source>
</evidence>
<feature type="transmembrane region" description="Helical" evidence="5">
    <location>
        <begin position="33"/>
        <end position="55"/>
    </location>
</feature>
<accession>D3Q029</accession>
<dbReference type="eggNOG" id="COG0738">
    <property type="taxonomic scope" value="Bacteria"/>
</dbReference>
<dbReference type="GO" id="GO:0022857">
    <property type="term" value="F:transmembrane transporter activity"/>
    <property type="evidence" value="ECO:0007669"/>
    <property type="project" value="InterPro"/>
</dbReference>
<feature type="transmembrane region" description="Helical" evidence="5">
    <location>
        <begin position="86"/>
        <end position="105"/>
    </location>
</feature>